<protein>
    <submittedName>
        <fullName evidence="1">Polyketide synthase PksN</fullName>
    </submittedName>
</protein>
<dbReference type="InterPro" id="IPR020103">
    <property type="entry name" value="PsdUridine_synth_cat_dom_sf"/>
</dbReference>
<sequence>MGLDAAVECLVAKNLGSVVFLDETAEEDWSWAAPQLPEAVCLGVHEDFDAEVQAVRRAVGSRACAAQLGPVALHSSACLHILSSVRVGHAQKPLAPVRPAVVQLSSAPRAASARNFRRALPRRQPLRFLLQLDGHPLATPAIRAEVHQAIVAACLVSKSVYDERDTKLLLAWHEPAEPEGRALTVDRSLLGLSKARLVPSESQVLEALQVKMKEAASLQRSVEDLLDEAARLSFRPPVVVKVSQLFEDSEELPKWKSQRSWPTDPPIFLCINWNGAMNAFGALRGTCLGVPAGSPAKIIVTLQHWHNLGVLPATVTPRPALPSRSEEELEKDLARLVPQPGKDVHLNAPVSFKGRVIGRVRMGHVLFAECGKAKVMCKEQRLQSSFHVAINELRVGDTLYCTGYPGFEYKCEPVIFATELLAIEPGSEQRESEQTTLFRDDDLLVIEKPAGKLAWEDNRHRNERGTAVKVDADNLLMAPEIEVSGPAVYAFEQLAITHCALEYTVLVAGSPREVSSISAALRPARGKPKEDAETLLEMLWQGEDCSLLKATVNGTEVKSQVCRHLHILGFPVWGDRRFGNQRANLRSRAVFGLARPWCHLTRLELCGSWGGLLCESQPPSDLMRVLAAVGCVWTFPSTFCKRPPLSDLSHLEQGLSISYYSVIRPRWKKSAFKLKSDS</sequence>
<dbReference type="Gene3D" id="3.30.2350.10">
    <property type="entry name" value="Pseudouridine synthase"/>
    <property type="match status" value="1"/>
</dbReference>
<organism evidence="1 2">
    <name type="scientific">Durusdinium trenchii</name>
    <dbReference type="NCBI Taxonomy" id="1381693"/>
    <lineage>
        <taxon>Eukaryota</taxon>
        <taxon>Sar</taxon>
        <taxon>Alveolata</taxon>
        <taxon>Dinophyceae</taxon>
        <taxon>Suessiales</taxon>
        <taxon>Symbiodiniaceae</taxon>
        <taxon>Durusdinium</taxon>
    </lineage>
</organism>
<dbReference type="SUPFAM" id="SSF55120">
    <property type="entry name" value="Pseudouridine synthase"/>
    <property type="match status" value="1"/>
</dbReference>
<proteinExistence type="predicted"/>
<dbReference type="Proteomes" id="UP001642464">
    <property type="component" value="Unassembled WGS sequence"/>
</dbReference>
<gene>
    <name evidence="1" type="ORF">SCF082_LOCUS17359</name>
</gene>
<comment type="caution">
    <text evidence="1">The sequence shown here is derived from an EMBL/GenBank/DDBJ whole genome shotgun (WGS) entry which is preliminary data.</text>
</comment>
<accession>A0ABP0KHK0</accession>
<dbReference type="EMBL" id="CAXAMM010011447">
    <property type="protein sequence ID" value="CAK9026136.1"/>
    <property type="molecule type" value="Genomic_DNA"/>
</dbReference>
<keyword evidence="2" id="KW-1185">Reference proteome</keyword>
<evidence type="ECO:0000313" key="1">
    <source>
        <dbReference type="EMBL" id="CAK9026136.1"/>
    </source>
</evidence>
<evidence type="ECO:0000313" key="2">
    <source>
        <dbReference type="Proteomes" id="UP001642464"/>
    </source>
</evidence>
<reference evidence="1 2" key="1">
    <citation type="submission" date="2024-02" db="EMBL/GenBank/DDBJ databases">
        <authorList>
            <person name="Chen Y."/>
            <person name="Shah S."/>
            <person name="Dougan E. K."/>
            <person name="Thang M."/>
            <person name="Chan C."/>
        </authorList>
    </citation>
    <scope>NUCLEOTIDE SEQUENCE [LARGE SCALE GENOMIC DNA]</scope>
</reference>
<name>A0ABP0KHK0_9DINO</name>